<sequence length="96" mass="10712">MIQKRRERTEIIIAFNSMSPIPPQTAPLDRGFDSGGFGCMSAFYGRKVIPFFVGNQSPKFGCRSSGNSVKKGRPRWPSGKVSTSGPEGRRFETRFH</sequence>
<proteinExistence type="predicted"/>
<reference evidence="2 3" key="1">
    <citation type="journal article" date="2019" name="Sci. Rep.">
        <title>Orb-weaving spider Araneus ventricosus genome elucidates the spidroin gene catalogue.</title>
        <authorList>
            <person name="Kono N."/>
            <person name="Nakamura H."/>
            <person name="Ohtoshi R."/>
            <person name="Moran D.A.P."/>
            <person name="Shinohara A."/>
            <person name="Yoshida Y."/>
            <person name="Fujiwara M."/>
            <person name="Mori M."/>
            <person name="Tomita M."/>
            <person name="Arakawa K."/>
        </authorList>
    </citation>
    <scope>NUCLEOTIDE SEQUENCE [LARGE SCALE GENOMIC DNA]</scope>
</reference>
<organism evidence="2 3">
    <name type="scientific">Araneus ventricosus</name>
    <name type="common">Orbweaver spider</name>
    <name type="synonym">Epeira ventricosa</name>
    <dbReference type="NCBI Taxonomy" id="182803"/>
    <lineage>
        <taxon>Eukaryota</taxon>
        <taxon>Metazoa</taxon>
        <taxon>Ecdysozoa</taxon>
        <taxon>Arthropoda</taxon>
        <taxon>Chelicerata</taxon>
        <taxon>Arachnida</taxon>
        <taxon>Araneae</taxon>
        <taxon>Araneomorphae</taxon>
        <taxon>Entelegynae</taxon>
        <taxon>Araneoidea</taxon>
        <taxon>Araneidae</taxon>
        <taxon>Araneus</taxon>
    </lineage>
</organism>
<feature type="region of interest" description="Disordered" evidence="1">
    <location>
        <begin position="63"/>
        <end position="96"/>
    </location>
</feature>
<dbReference type="Proteomes" id="UP000499080">
    <property type="component" value="Unassembled WGS sequence"/>
</dbReference>
<name>A0A4Y2AGB5_ARAVE</name>
<feature type="compositionally biased region" description="Basic and acidic residues" evidence="1">
    <location>
        <begin position="87"/>
        <end position="96"/>
    </location>
</feature>
<protein>
    <submittedName>
        <fullName evidence="2">Uncharacterized protein</fullName>
    </submittedName>
</protein>
<evidence type="ECO:0000313" key="3">
    <source>
        <dbReference type="Proteomes" id="UP000499080"/>
    </source>
</evidence>
<comment type="caution">
    <text evidence="2">The sequence shown here is derived from an EMBL/GenBank/DDBJ whole genome shotgun (WGS) entry which is preliminary data.</text>
</comment>
<dbReference type="EMBL" id="BGPR01080469">
    <property type="protein sequence ID" value="GBL78838.1"/>
    <property type="molecule type" value="Genomic_DNA"/>
</dbReference>
<dbReference type="AlphaFoldDB" id="A0A4Y2AGB5"/>
<gene>
    <name evidence="2" type="ORF">AVEN_206521_1</name>
</gene>
<evidence type="ECO:0000313" key="2">
    <source>
        <dbReference type="EMBL" id="GBL78838.1"/>
    </source>
</evidence>
<accession>A0A4Y2AGB5</accession>
<evidence type="ECO:0000256" key="1">
    <source>
        <dbReference type="SAM" id="MobiDB-lite"/>
    </source>
</evidence>
<keyword evidence="3" id="KW-1185">Reference proteome</keyword>